<dbReference type="Gene3D" id="3.30.342.10">
    <property type="entry name" value="DNA Polymerase, chain B, domain 1"/>
    <property type="match status" value="1"/>
</dbReference>
<keyword evidence="6" id="KW-0548">Nucleotidyltransferase</keyword>
<keyword evidence="9" id="KW-0239">DNA-directed DNA polymerase</keyword>
<keyword evidence="19" id="KW-1185">Reference proteome</keyword>
<feature type="region of interest" description="Disordered" evidence="13">
    <location>
        <begin position="1415"/>
        <end position="1435"/>
    </location>
</feature>
<dbReference type="PRINTS" id="PR00106">
    <property type="entry name" value="DNAPOLB"/>
</dbReference>
<dbReference type="GO" id="GO:0046872">
    <property type="term" value="F:metal ion binding"/>
    <property type="evidence" value="ECO:0007669"/>
    <property type="project" value="UniProtKB-KW"/>
</dbReference>
<feature type="region of interest" description="Disordered" evidence="13">
    <location>
        <begin position="481"/>
        <end position="517"/>
    </location>
</feature>
<dbReference type="GO" id="GO:0003677">
    <property type="term" value="F:DNA binding"/>
    <property type="evidence" value="ECO:0007669"/>
    <property type="project" value="InterPro"/>
</dbReference>
<evidence type="ECO:0000259" key="16">
    <source>
        <dbReference type="Pfam" id="PF24055"/>
    </source>
</evidence>
<dbReference type="CDD" id="cd05534">
    <property type="entry name" value="POLBc_zeta"/>
    <property type="match status" value="1"/>
</dbReference>
<feature type="compositionally biased region" description="Low complexity" evidence="13">
    <location>
        <begin position="1671"/>
        <end position="1694"/>
    </location>
</feature>
<dbReference type="InterPro" id="IPR036397">
    <property type="entry name" value="RNaseH_sf"/>
</dbReference>
<feature type="compositionally biased region" description="Basic and acidic residues" evidence="13">
    <location>
        <begin position="994"/>
        <end position="1006"/>
    </location>
</feature>
<feature type="domain" description="DNA polymerase zeta catalytic subunit N-terminal" evidence="17">
    <location>
        <begin position="1"/>
        <end position="83"/>
    </location>
</feature>
<dbReference type="InterPro" id="IPR042087">
    <property type="entry name" value="DNA_pol_B_thumb"/>
</dbReference>
<proteinExistence type="inferred from homology"/>
<evidence type="ECO:0000256" key="9">
    <source>
        <dbReference type="ARBA" id="ARBA00022932"/>
    </source>
</evidence>
<dbReference type="FunCoup" id="F0XBE5">
    <property type="interactions" value="606"/>
</dbReference>
<evidence type="ECO:0000313" key="18">
    <source>
        <dbReference type="EMBL" id="EFX04849.1"/>
    </source>
</evidence>
<dbReference type="PROSITE" id="PS00116">
    <property type="entry name" value="DNA_POLYMERASE_B"/>
    <property type="match status" value="1"/>
</dbReference>
<evidence type="ECO:0000256" key="7">
    <source>
        <dbReference type="ARBA" id="ARBA00022723"/>
    </source>
</evidence>
<feature type="compositionally biased region" description="Basic and acidic residues" evidence="13">
    <location>
        <begin position="39"/>
        <end position="52"/>
    </location>
</feature>
<keyword evidence="5" id="KW-0808">Transferase</keyword>
<dbReference type="GO" id="GO:0005739">
    <property type="term" value="C:mitochondrion"/>
    <property type="evidence" value="ECO:0007669"/>
    <property type="project" value="UniProtKB-SubCell"/>
</dbReference>
<dbReference type="Pfam" id="PF24055">
    <property type="entry name" value="POL3_N"/>
    <property type="match status" value="1"/>
</dbReference>
<evidence type="ECO:0000256" key="2">
    <source>
        <dbReference type="ARBA" id="ARBA00005755"/>
    </source>
</evidence>
<dbReference type="PANTHER" id="PTHR45812">
    <property type="entry name" value="DNA POLYMERASE ZETA CATALYTIC SUBUNIT"/>
    <property type="match status" value="1"/>
</dbReference>
<evidence type="ECO:0000259" key="17">
    <source>
        <dbReference type="Pfam" id="PF24065"/>
    </source>
</evidence>
<dbReference type="SUPFAM" id="SSF56672">
    <property type="entry name" value="DNA/RNA polymerases"/>
    <property type="match status" value="1"/>
</dbReference>
<dbReference type="STRING" id="655863.F0XBE5"/>
<evidence type="ECO:0000256" key="13">
    <source>
        <dbReference type="SAM" id="MobiDB-lite"/>
    </source>
</evidence>
<feature type="region of interest" description="Disordered" evidence="13">
    <location>
        <begin position="350"/>
        <end position="394"/>
    </location>
</feature>
<dbReference type="InterPro" id="IPR006172">
    <property type="entry name" value="DNA-dir_DNA_pol_B"/>
</dbReference>
<dbReference type="GO" id="GO:0016035">
    <property type="term" value="C:zeta DNA polymerase complex"/>
    <property type="evidence" value="ECO:0007669"/>
    <property type="project" value="InterPro"/>
</dbReference>
<comment type="catalytic activity">
    <reaction evidence="12">
        <text>DNA(n) + a 2'-deoxyribonucleoside 5'-triphosphate = DNA(n+1) + diphosphate</text>
        <dbReference type="Rhea" id="RHEA:22508"/>
        <dbReference type="Rhea" id="RHEA-COMP:17339"/>
        <dbReference type="Rhea" id="RHEA-COMP:17340"/>
        <dbReference type="ChEBI" id="CHEBI:33019"/>
        <dbReference type="ChEBI" id="CHEBI:61560"/>
        <dbReference type="ChEBI" id="CHEBI:173112"/>
        <dbReference type="EC" id="2.7.7.7"/>
    </reaction>
</comment>
<feature type="compositionally biased region" description="Polar residues" evidence="13">
    <location>
        <begin position="507"/>
        <end position="517"/>
    </location>
</feature>
<dbReference type="InterPro" id="IPR023211">
    <property type="entry name" value="DNA_pol_palm_dom_sf"/>
</dbReference>
<dbReference type="GO" id="GO:0000724">
    <property type="term" value="P:double-strand break repair via homologous recombination"/>
    <property type="evidence" value="ECO:0007669"/>
    <property type="project" value="TreeGrafter"/>
</dbReference>
<dbReference type="Gene3D" id="3.90.1600.10">
    <property type="entry name" value="Palm domain of DNA polymerase"/>
    <property type="match status" value="2"/>
</dbReference>
<dbReference type="CDD" id="cd05778">
    <property type="entry name" value="DNA_polB_zeta_exo"/>
    <property type="match status" value="1"/>
</dbReference>
<dbReference type="InterPro" id="IPR030559">
    <property type="entry name" value="PolZ_Rev3"/>
</dbReference>
<dbReference type="Proteomes" id="UP000007796">
    <property type="component" value="Unassembled WGS sequence"/>
</dbReference>
<dbReference type="InterPro" id="IPR006133">
    <property type="entry name" value="DNA-dir_DNA_pol_B_exonuc"/>
</dbReference>
<dbReference type="InParanoid" id="F0XBE5"/>
<dbReference type="SUPFAM" id="SSF53098">
    <property type="entry name" value="Ribonuclease H-like"/>
    <property type="match status" value="1"/>
</dbReference>
<feature type="region of interest" description="Disordered" evidence="13">
    <location>
        <begin position="1605"/>
        <end position="1756"/>
    </location>
</feature>
<dbReference type="Pfam" id="PF03104">
    <property type="entry name" value="DNA_pol_B_exo1"/>
    <property type="match status" value="1"/>
</dbReference>
<keyword evidence="11" id="KW-0234">DNA repair</keyword>
<comment type="similarity">
    <text evidence="2">Belongs to the DNA polymerase type-B family.</text>
</comment>
<keyword evidence="7" id="KW-0479">Metal-binding</keyword>
<dbReference type="GO" id="GO:0003887">
    <property type="term" value="F:DNA-directed DNA polymerase activity"/>
    <property type="evidence" value="ECO:0007669"/>
    <property type="project" value="UniProtKB-KW"/>
</dbReference>
<dbReference type="InterPro" id="IPR012337">
    <property type="entry name" value="RNaseH-like_sf"/>
</dbReference>
<dbReference type="InterPro" id="IPR056435">
    <property type="entry name" value="DPOD/Z_N"/>
</dbReference>
<dbReference type="GO" id="GO:0000166">
    <property type="term" value="F:nucleotide binding"/>
    <property type="evidence" value="ECO:0007669"/>
    <property type="project" value="InterPro"/>
</dbReference>
<feature type="compositionally biased region" description="Polar residues" evidence="13">
    <location>
        <begin position="1618"/>
        <end position="1628"/>
    </location>
</feature>
<comment type="subcellular location">
    <subcellularLocation>
        <location evidence="1">Mitochondrion</location>
    </subcellularLocation>
</comment>
<feature type="compositionally biased region" description="Acidic residues" evidence="13">
    <location>
        <begin position="1696"/>
        <end position="1707"/>
    </location>
</feature>
<protein>
    <recommendedName>
        <fullName evidence="4">DNA polymerase zeta catalytic subunit</fullName>
        <ecNumber evidence="3">2.7.7.7</ecNumber>
    </recommendedName>
</protein>
<dbReference type="Pfam" id="PF00136">
    <property type="entry name" value="DNA_pol_B"/>
    <property type="match status" value="1"/>
</dbReference>
<feature type="domain" description="DNA polymerase delta/zeta catalytic subunit N-terminal" evidence="16">
    <location>
        <begin position="84"/>
        <end position="154"/>
    </location>
</feature>
<dbReference type="EMBL" id="GL629756">
    <property type="protein sequence ID" value="EFX04849.1"/>
    <property type="molecule type" value="Genomic_DNA"/>
</dbReference>
<organism evidence="19">
    <name type="scientific">Grosmannia clavigera (strain kw1407 / UAMH 11150)</name>
    <name type="common">Blue stain fungus</name>
    <name type="synonym">Graphiocladiella clavigera</name>
    <dbReference type="NCBI Taxonomy" id="655863"/>
    <lineage>
        <taxon>Eukaryota</taxon>
        <taxon>Fungi</taxon>
        <taxon>Dikarya</taxon>
        <taxon>Ascomycota</taxon>
        <taxon>Pezizomycotina</taxon>
        <taxon>Sordariomycetes</taxon>
        <taxon>Sordariomycetidae</taxon>
        <taxon>Ophiostomatales</taxon>
        <taxon>Ophiostomataceae</taxon>
        <taxon>Leptographium</taxon>
    </lineage>
</organism>
<evidence type="ECO:0000256" key="3">
    <source>
        <dbReference type="ARBA" id="ARBA00012417"/>
    </source>
</evidence>
<evidence type="ECO:0000259" key="15">
    <source>
        <dbReference type="Pfam" id="PF03104"/>
    </source>
</evidence>
<dbReference type="InterPro" id="IPR056447">
    <property type="entry name" value="REV3_N"/>
</dbReference>
<dbReference type="eggNOG" id="KOG0968">
    <property type="taxonomic scope" value="Eukaryota"/>
</dbReference>
<dbReference type="Gene3D" id="1.10.132.60">
    <property type="entry name" value="DNA polymerase family B, C-terminal domain"/>
    <property type="match status" value="1"/>
</dbReference>
<feature type="compositionally biased region" description="Acidic residues" evidence="13">
    <location>
        <begin position="1716"/>
        <end position="1727"/>
    </location>
</feature>
<name>F0XBE5_GROCL</name>
<accession>F0XBE5</accession>
<evidence type="ECO:0000256" key="8">
    <source>
        <dbReference type="ARBA" id="ARBA00022763"/>
    </source>
</evidence>
<dbReference type="InterPro" id="IPR006134">
    <property type="entry name" value="DNA-dir_DNA_pol_B_multi_dom"/>
</dbReference>
<evidence type="ECO:0000256" key="11">
    <source>
        <dbReference type="ARBA" id="ARBA00023204"/>
    </source>
</evidence>
<feature type="domain" description="DNA-directed DNA polymerase family B exonuclease" evidence="15">
    <location>
        <begin position="671"/>
        <end position="803"/>
    </location>
</feature>
<dbReference type="Gene3D" id="1.10.287.690">
    <property type="entry name" value="Helix hairpin bin"/>
    <property type="match status" value="1"/>
</dbReference>
<dbReference type="GO" id="GO:0005634">
    <property type="term" value="C:nucleus"/>
    <property type="evidence" value="ECO:0007669"/>
    <property type="project" value="TreeGrafter"/>
</dbReference>
<dbReference type="GeneID" id="25978398"/>
<dbReference type="EC" id="2.7.7.7" evidence="3"/>
<dbReference type="Pfam" id="PF24065">
    <property type="entry name" value="REV3_N"/>
    <property type="match status" value="1"/>
</dbReference>
<evidence type="ECO:0000256" key="5">
    <source>
        <dbReference type="ARBA" id="ARBA00022679"/>
    </source>
</evidence>
<feature type="region of interest" description="Disordered" evidence="13">
    <location>
        <begin position="994"/>
        <end position="1027"/>
    </location>
</feature>
<evidence type="ECO:0000313" key="19">
    <source>
        <dbReference type="Proteomes" id="UP000007796"/>
    </source>
</evidence>
<dbReference type="OrthoDB" id="2414538at2759"/>
<dbReference type="Gene3D" id="3.30.420.10">
    <property type="entry name" value="Ribonuclease H-like superfamily/Ribonuclease H"/>
    <property type="match status" value="1"/>
</dbReference>
<reference evidence="18 19" key="1">
    <citation type="journal article" date="2011" name="Proc. Natl. Acad. Sci. U.S.A.">
        <title>Genome and transcriptome analyses of the mountain pine beetle-fungal symbiont Grosmannia clavigera, a lodgepole pine pathogen.</title>
        <authorList>
            <person name="DiGuistini S."/>
            <person name="Wang Y."/>
            <person name="Liao N.Y."/>
            <person name="Taylor G."/>
            <person name="Tanguay P."/>
            <person name="Feau N."/>
            <person name="Henrissat B."/>
            <person name="Chan S.K."/>
            <person name="Hesse-Orce U."/>
            <person name="Alamouti S.M."/>
            <person name="Tsui C.K.M."/>
            <person name="Docking R.T."/>
            <person name="Levasseur A."/>
            <person name="Haridas S."/>
            <person name="Robertson G."/>
            <person name="Birol I."/>
            <person name="Holt R.A."/>
            <person name="Marra M.A."/>
            <person name="Hamelin R.C."/>
            <person name="Hirst M."/>
            <person name="Jones S.J.M."/>
            <person name="Bohlmann J."/>
            <person name="Breuil C."/>
        </authorList>
    </citation>
    <scope>NUCLEOTIDE SEQUENCE [LARGE SCALE GENOMIC DNA]</scope>
    <source>
        <strain evidence="19">kw1407 / UAMH 11150</strain>
    </source>
</reference>
<gene>
    <name evidence="18" type="ORF">CMQ_5111</name>
</gene>
<evidence type="ECO:0000256" key="10">
    <source>
        <dbReference type="ARBA" id="ARBA00023128"/>
    </source>
</evidence>
<dbReference type="InterPro" id="IPR043502">
    <property type="entry name" value="DNA/RNA_pol_sf"/>
</dbReference>
<dbReference type="GO" id="GO:0042276">
    <property type="term" value="P:error-prone translesion synthesis"/>
    <property type="evidence" value="ECO:0007669"/>
    <property type="project" value="TreeGrafter"/>
</dbReference>
<evidence type="ECO:0000259" key="14">
    <source>
        <dbReference type="Pfam" id="PF00136"/>
    </source>
</evidence>
<evidence type="ECO:0000256" key="1">
    <source>
        <dbReference type="ARBA" id="ARBA00004173"/>
    </source>
</evidence>
<evidence type="ECO:0000256" key="12">
    <source>
        <dbReference type="ARBA" id="ARBA00049244"/>
    </source>
</evidence>
<feature type="domain" description="DNA-directed DNA polymerase family B multifunctional" evidence="14">
    <location>
        <begin position="899"/>
        <end position="1394"/>
    </location>
</feature>
<keyword evidence="10" id="KW-0496">Mitochondrion</keyword>
<dbReference type="SMART" id="SM00486">
    <property type="entry name" value="POLBc"/>
    <property type="match status" value="1"/>
</dbReference>
<dbReference type="PANTHER" id="PTHR45812:SF1">
    <property type="entry name" value="DNA POLYMERASE ZETA CATALYTIC SUBUNIT"/>
    <property type="match status" value="1"/>
</dbReference>
<keyword evidence="8" id="KW-0227">DNA damage</keyword>
<dbReference type="InterPro" id="IPR017964">
    <property type="entry name" value="DNA-dir_DNA_pol_B_CS"/>
</dbReference>
<feature type="region of interest" description="Disordered" evidence="13">
    <location>
        <begin position="30"/>
        <end position="59"/>
    </location>
</feature>
<dbReference type="RefSeq" id="XP_014174331.1">
    <property type="nucleotide sequence ID" value="XM_014318856.1"/>
</dbReference>
<sequence length="2153" mass="236803">MFEVRIHCIDYCLAAPTEVDTAASRAPLHRAFRNKNKGNGRDQERESDRETNADSTRNYGPRVPIIRVFGATPAGKTACAHIHGAFPYLFVPFDGYFQPADADKVMDQLRRGLDQALGRITVLAVTLARGVPFYGFHVGLRLFCKIYLLDPAAMSRAAEMLRLGRIGGLPALQPHEAHVPFVLQFMTDYNLYGCDVLRASTATARRPRTGTDAVGGDLLQIDIAAHHIRNRDAAPERRIHENMPEPPTNPDERLVYSMASLWREMAGRYGRADRKTSAEMRQSFEANTQQAFAQLAASASDPRRTPSAWPQEAAYRRQLDDIIAAERRRSKAAASDTILEHPLGDWVPTTRQSVEDFYPTPDRTENKKRKRRPSEELLCGKTDTKTGGVGFSPSPDFEMKLRALLHEQESGGSGRVAVVDRSSGAPKRSVLPIRKKSENKPAAEQTQRPLTQMFTVTKSSFPRDHSKTTPVVPSTDEKVNDVVIPSTPDYDLPRLSTPSRREPTWSPEATHNPNQPFYSVGDGVLAFARRPPSADDVTATLHRHGSEELHQDAFFSDEKDIVQNKYDNTGAGRRLPVRLPAFAPSPGSKDTSASLLSACNARCWELAALPPSVGAVETWLADEDAQVAKRERTAAEETAAARQRMTTAQLPRSERKTLRPLPKARSRGGGMRVLVLELHANSRGTFLPNPERDPVQCVFWRVSETDRATDRDAESGVITVQRLLRYEKRVEVATDERDLLKRVVELARRLDPDILAGYETTASSWGYLAERAALYTETEDGLWQALGRIQQPRESAMFERGDQSHMVTGRHVLGIATAVRTDADLRQYTIASAAWKLLRLRVPTYGPRVLTGWATSGRARDLTRLVRFGCHRAAVGAALLQVTEFVARTSEQARVLGVDFASVLGRGSQYKVESVMLRVAKPECFVLPSPSREQVGHQKAAEVAPLVLEPRSGFYSSPVIVLDFASLYPSLMIAYNLCYSTFLGSLDPLYDERPRQKRDVKPHETDLNSSGSAENEPAEGAVTTTVADTDNIKASTSIKMGFTTYERPDGLLESANRLGVVVAPTGMLYAGASTRQSLLARMLAELLRTRVMVRAAMGENGDGADASEKQRLHHRQLALKLLANVTYGYTSASFSGRMPCVEVADSIVQAGRQTLDRAMALIHADARWQPAEVVYGDTDSLFVHLPGRTRAQAFSIGAAMAAAVTAVNPAPVRLKFEKVYHPCVLLAKKRYVGYRFDSPRQLAPIWDAKGIETVRRDGTPAASALMEASLRLLFDTADLSLVRRLVQQRCADVLGGRVSPADLCFARQVRSPASYRAPPPGAVVVARHTARDPRAALLPDGDRVPFVIVAGPPGTPLQDRCVAPAELVRSRHLRLDADYYVRHSLLPPLDRVLRLVGVDVAQWYADMARPPRTTTSWWVGDDDEDGGVGSDGGPDGQQTLDIWLRQWRCELEIPRPNIAPSSTGVVVVPVWAPRILCVAQSPEPKARLQHDHVVVPSGALAILRRHVGDTSVAAASTGLSDVFPLQELPQMPNDLSLGDVSKDETSIVVDTEPIETDDEEPVGEGPFSVQFEAACEEARRSAVGDFTDSDSDGFFIVAEERGHVLGQGPFSGEGLSEGPSTSQGSSPDQRPFADEEPSPPGTPRSSEDIGASGNLFGEQYGGPMGVETDESSNMPMPMAMAMPTSMPTSMPTAAENYEEDKESENGENDAVAVSNMEEDEDEDDGSEEYFSQFKPRPDEDDGAYIDSTSTGRYDLGRTDADEGSLFCALTPPSTPIDMISLLSAVNVLPLQTSPLLALQEKVAAFFRQGPDFASFAFIKLQESLAEHRYVLQGPFIKVELARHSSELFSTLHNLGGLDAGVLSGYDHSGNGTFGGAGTFGGYDGYGAYDGLSALASLNTPRHRHSSLIRRFGPLGRPDLHKAKPVHSSSNASLQGDLWRSDRMASSLVMLSAASHSDTCVHGTLGKHSRLLGSAPPFRVTQNTRSASLRTAMFRAKLLAQRANRTTVMAVSLVDVRYVEMACFFGDASWEDDRYLSFGHIVTIGVGPEGVIIWQAWGPRGYRLDDYIRAGHARLRSWEEAETFAKDFDELASSSGIWNARRNHLYQQLFYIDINQMCKPSCLNRLITPHYEPWVRIHTLHNVLYENMNKFRFV</sequence>
<dbReference type="HOGENOM" id="CLU_231742_0_0_1"/>
<evidence type="ECO:0000256" key="4">
    <source>
        <dbReference type="ARBA" id="ARBA00021589"/>
    </source>
</evidence>
<evidence type="ECO:0000256" key="6">
    <source>
        <dbReference type="ARBA" id="ARBA00022695"/>
    </source>
</evidence>
<feature type="region of interest" description="Disordered" evidence="13">
    <location>
        <begin position="408"/>
        <end position="448"/>
    </location>
</feature>